<dbReference type="AlphaFoldDB" id="A0A5C5WKI8"/>
<name>A0A5C5WKI8_9BACT</name>
<sequence length="161" mass="18218">MNHKVSRGLFHVRPQRRSSSTITIDGDADRLALSGAAVWGTSIVSIHNGYVQRSSSTSFEQSLATIDVALPHDWSFLRFPDARACENDVKRWKSIIASLQTLATVSDESDHLRLTVRNGTSEDLFNVHTWTFNRPELSCAGWTFDRAFDGRPRRYYSQDSL</sequence>
<reference evidence="1 2" key="1">
    <citation type="submission" date="2019-02" db="EMBL/GenBank/DDBJ databases">
        <title>Deep-cultivation of Planctomycetes and their phenomic and genomic characterization uncovers novel biology.</title>
        <authorList>
            <person name="Wiegand S."/>
            <person name="Jogler M."/>
            <person name="Boedeker C."/>
            <person name="Pinto D."/>
            <person name="Vollmers J."/>
            <person name="Rivas-Marin E."/>
            <person name="Kohn T."/>
            <person name="Peeters S.H."/>
            <person name="Heuer A."/>
            <person name="Rast P."/>
            <person name="Oberbeckmann S."/>
            <person name="Bunk B."/>
            <person name="Jeske O."/>
            <person name="Meyerdierks A."/>
            <person name="Storesund J.E."/>
            <person name="Kallscheuer N."/>
            <person name="Luecker S."/>
            <person name="Lage O.M."/>
            <person name="Pohl T."/>
            <person name="Merkel B.J."/>
            <person name="Hornburger P."/>
            <person name="Mueller R.-W."/>
            <person name="Bruemmer F."/>
            <person name="Labrenz M."/>
            <person name="Spormann A.M."/>
            <person name="Op Den Camp H."/>
            <person name="Overmann J."/>
            <person name="Amann R."/>
            <person name="Jetten M.S.M."/>
            <person name="Mascher T."/>
            <person name="Medema M.H."/>
            <person name="Devos D.P."/>
            <person name="Kaster A.-K."/>
            <person name="Ovreas L."/>
            <person name="Rohde M."/>
            <person name="Galperin M.Y."/>
            <person name="Jogler C."/>
        </authorList>
    </citation>
    <scope>NUCLEOTIDE SEQUENCE [LARGE SCALE GENOMIC DNA]</scope>
    <source>
        <strain evidence="1 2">Pla22</strain>
    </source>
</reference>
<organism evidence="1 2">
    <name type="scientific">Rubripirellula amarantea</name>
    <dbReference type="NCBI Taxonomy" id="2527999"/>
    <lineage>
        <taxon>Bacteria</taxon>
        <taxon>Pseudomonadati</taxon>
        <taxon>Planctomycetota</taxon>
        <taxon>Planctomycetia</taxon>
        <taxon>Pirellulales</taxon>
        <taxon>Pirellulaceae</taxon>
        <taxon>Rubripirellula</taxon>
    </lineage>
</organism>
<dbReference type="Proteomes" id="UP000316598">
    <property type="component" value="Unassembled WGS sequence"/>
</dbReference>
<gene>
    <name evidence="1" type="ORF">Pla22_32840</name>
</gene>
<comment type="caution">
    <text evidence="1">The sequence shown here is derived from an EMBL/GenBank/DDBJ whole genome shotgun (WGS) entry which is preliminary data.</text>
</comment>
<protein>
    <submittedName>
        <fullName evidence="1">Uncharacterized protein</fullName>
    </submittedName>
</protein>
<accession>A0A5C5WKI8</accession>
<evidence type="ECO:0000313" key="2">
    <source>
        <dbReference type="Proteomes" id="UP000316598"/>
    </source>
</evidence>
<evidence type="ECO:0000313" key="1">
    <source>
        <dbReference type="EMBL" id="TWT50541.1"/>
    </source>
</evidence>
<proteinExistence type="predicted"/>
<keyword evidence="2" id="KW-1185">Reference proteome</keyword>
<dbReference type="RefSeq" id="WP_146515755.1">
    <property type="nucleotide sequence ID" value="NZ_SJPI01000002.1"/>
</dbReference>
<dbReference type="EMBL" id="SJPI01000002">
    <property type="protein sequence ID" value="TWT50541.1"/>
    <property type="molecule type" value="Genomic_DNA"/>
</dbReference>